<evidence type="ECO:0000256" key="1">
    <source>
        <dbReference type="ARBA" id="ARBA00006484"/>
    </source>
</evidence>
<accession>A0A6J7GW12</accession>
<evidence type="ECO:0000256" key="2">
    <source>
        <dbReference type="ARBA" id="ARBA00023002"/>
    </source>
</evidence>
<name>A0A6J7GW12_9ZZZZ</name>
<organism evidence="3">
    <name type="scientific">freshwater metagenome</name>
    <dbReference type="NCBI Taxonomy" id="449393"/>
    <lineage>
        <taxon>unclassified sequences</taxon>
        <taxon>metagenomes</taxon>
        <taxon>ecological metagenomes</taxon>
    </lineage>
</organism>
<dbReference type="AlphaFoldDB" id="A0A6J7GW12"/>
<dbReference type="SUPFAM" id="SSF51735">
    <property type="entry name" value="NAD(P)-binding Rossmann-fold domains"/>
    <property type="match status" value="1"/>
</dbReference>
<dbReference type="PANTHER" id="PTHR43943:SF17">
    <property type="entry name" value="3-PHENYLPROPIONATE-DIHYDRODIOL_CINNAMIC ACID-DIHYDRODIOL DEHYDROGENASE"/>
    <property type="match status" value="1"/>
</dbReference>
<sequence>MDLGLGGRGYLLTGASRGLGAATARALVDDGARVLVSSRSRGSVDAAVAALGGAPAAYGLAADLADTSSAQDLVAAAVRDLGRVDGALVSVGGPKPGSVLDTDEADWRDAVDSVLLGTIRLVKALVPVLAEGSAIGLVLSTSVRQPIGHLAISNGLRPGLAMTAKALADELGPRSIRVFGLLPGTIATDRITDIEAASGDAAAMRARTESGIPLRRVGRPEEFGAVAAFLLSPAASYVTGTMVAVDGGVTRSL</sequence>
<dbReference type="PANTHER" id="PTHR43943">
    <property type="entry name" value="DEHYDROGENASE/REDUCTASE (SDR FAMILY) MEMBER 4"/>
    <property type="match status" value="1"/>
</dbReference>
<dbReference type="InterPro" id="IPR036291">
    <property type="entry name" value="NAD(P)-bd_dom_sf"/>
</dbReference>
<dbReference type="GO" id="GO:0016491">
    <property type="term" value="F:oxidoreductase activity"/>
    <property type="evidence" value="ECO:0007669"/>
    <property type="project" value="UniProtKB-KW"/>
</dbReference>
<keyword evidence="2" id="KW-0560">Oxidoreductase</keyword>
<dbReference type="Pfam" id="PF13561">
    <property type="entry name" value="adh_short_C2"/>
    <property type="match status" value="1"/>
</dbReference>
<comment type="similarity">
    <text evidence="1">Belongs to the short-chain dehydrogenases/reductases (SDR) family.</text>
</comment>
<dbReference type="Gene3D" id="3.40.50.720">
    <property type="entry name" value="NAD(P)-binding Rossmann-like Domain"/>
    <property type="match status" value="1"/>
</dbReference>
<dbReference type="PRINTS" id="PR00081">
    <property type="entry name" value="GDHRDH"/>
</dbReference>
<protein>
    <submittedName>
        <fullName evidence="3">Unannotated protein</fullName>
    </submittedName>
</protein>
<reference evidence="3" key="1">
    <citation type="submission" date="2020-05" db="EMBL/GenBank/DDBJ databases">
        <authorList>
            <person name="Chiriac C."/>
            <person name="Salcher M."/>
            <person name="Ghai R."/>
            <person name="Kavagutti S V."/>
        </authorList>
    </citation>
    <scope>NUCLEOTIDE SEQUENCE</scope>
</reference>
<dbReference type="EMBL" id="CAFBMQ010000086">
    <property type="protein sequence ID" value="CAB4908440.1"/>
    <property type="molecule type" value="Genomic_DNA"/>
</dbReference>
<dbReference type="InterPro" id="IPR002347">
    <property type="entry name" value="SDR_fam"/>
</dbReference>
<gene>
    <name evidence="3" type="ORF">UFOPK3609_00694</name>
</gene>
<proteinExistence type="inferred from homology"/>
<evidence type="ECO:0000313" key="3">
    <source>
        <dbReference type="EMBL" id="CAB4908440.1"/>
    </source>
</evidence>